<evidence type="ECO:0000313" key="6">
    <source>
        <dbReference type="EMBL" id="PWJ42343.1"/>
    </source>
</evidence>
<dbReference type="SMART" id="SM00046">
    <property type="entry name" value="DAGKc"/>
    <property type="match status" value="1"/>
</dbReference>
<dbReference type="InterPro" id="IPR016064">
    <property type="entry name" value="NAD/diacylglycerol_kinase_sf"/>
</dbReference>
<dbReference type="PANTHER" id="PTHR12358:SF54">
    <property type="entry name" value="SPHINGOSINE KINASE RELATED PROTEIN"/>
    <property type="match status" value="1"/>
</dbReference>
<evidence type="ECO:0000256" key="4">
    <source>
        <dbReference type="ARBA" id="ARBA00022840"/>
    </source>
</evidence>
<protein>
    <submittedName>
        <fullName evidence="6">Diacylglycerol kinase family enzyme</fullName>
    </submittedName>
</protein>
<dbReference type="Pfam" id="PF19279">
    <property type="entry name" value="YegS_C"/>
    <property type="match status" value="1"/>
</dbReference>
<dbReference type="InterPro" id="IPR045540">
    <property type="entry name" value="YegS/DAGK_C"/>
</dbReference>
<keyword evidence="4" id="KW-0067">ATP-binding</keyword>
<keyword evidence="3 6" id="KW-0418">Kinase</keyword>
<evidence type="ECO:0000259" key="5">
    <source>
        <dbReference type="PROSITE" id="PS50146"/>
    </source>
</evidence>
<evidence type="ECO:0000256" key="1">
    <source>
        <dbReference type="ARBA" id="ARBA00022679"/>
    </source>
</evidence>
<dbReference type="SUPFAM" id="SSF111331">
    <property type="entry name" value="NAD kinase/diacylglycerol kinase-like"/>
    <property type="match status" value="1"/>
</dbReference>
<dbReference type="GO" id="GO:0016301">
    <property type="term" value="F:kinase activity"/>
    <property type="evidence" value="ECO:0007669"/>
    <property type="project" value="UniProtKB-KW"/>
</dbReference>
<dbReference type="Proteomes" id="UP000245535">
    <property type="component" value="Unassembled WGS sequence"/>
</dbReference>
<name>A0A315ZBA6_SEDFL</name>
<dbReference type="InterPro" id="IPR017438">
    <property type="entry name" value="ATP-NAD_kinase_N"/>
</dbReference>
<evidence type="ECO:0000256" key="3">
    <source>
        <dbReference type="ARBA" id="ARBA00022777"/>
    </source>
</evidence>
<dbReference type="PANTHER" id="PTHR12358">
    <property type="entry name" value="SPHINGOSINE KINASE"/>
    <property type="match status" value="1"/>
</dbReference>
<dbReference type="OrthoDB" id="9786026at2"/>
<dbReference type="EMBL" id="QGDO01000003">
    <property type="protein sequence ID" value="PWJ42343.1"/>
    <property type="molecule type" value="Genomic_DNA"/>
</dbReference>
<evidence type="ECO:0000256" key="2">
    <source>
        <dbReference type="ARBA" id="ARBA00022741"/>
    </source>
</evidence>
<organism evidence="6 7">
    <name type="scientific">Sediminitomix flava</name>
    <dbReference type="NCBI Taxonomy" id="379075"/>
    <lineage>
        <taxon>Bacteria</taxon>
        <taxon>Pseudomonadati</taxon>
        <taxon>Bacteroidota</taxon>
        <taxon>Cytophagia</taxon>
        <taxon>Cytophagales</taxon>
        <taxon>Flammeovirgaceae</taxon>
        <taxon>Sediminitomix</taxon>
    </lineage>
</organism>
<reference evidence="6 7" key="1">
    <citation type="submission" date="2018-03" db="EMBL/GenBank/DDBJ databases">
        <title>Genomic Encyclopedia of Archaeal and Bacterial Type Strains, Phase II (KMG-II): from individual species to whole genera.</title>
        <authorList>
            <person name="Goeker M."/>
        </authorList>
    </citation>
    <scope>NUCLEOTIDE SEQUENCE [LARGE SCALE GENOMIC DNA]</scope>
    <source>
        <strain evidence="6 7">DSM 28229</strain>
    </source>
</reference>
<comment type="caution">
    <text evidence="6">The sequence shown here is derived from an EMBL/GenBank/DDBJ whole genome shotgun (WGS) entry which is preliminary data.</text>
</comment>
<gene>
    <name evidence="6" type="ORF">BC781_103595</name>
</gene>
<keyword evidence="1" id="KW-0808">Transferase</keyword>
<dbReference type="RefSeq" id="WP_109619210.1">
    <property type="nucleotide sequence ID" value="NZ_QGDO01000003.1"/>
</dbReference>
<feature type="domain" description="DAGKc" evidence="5">
    <location>
        <begin position="1"/>
        <end position="130"/>
    </location>
</feature>
<dbReference type="AlphaFoldDB" id="A0A315ZBA6"/>
<dbReference type="InterPro" id="IPR001206">
    <property type="entry name" value="Diacylglycerol_kinase_cat_dom"/>
</dbReference>
<keyword evidence="2" id="KW-0547">Nucleotide-binding</keyword>
<dbReference type="PROSITE" id="PS50146">
    <property type="entry name" value="DAGK"/>
    <property type="match status" value="1"/>
</dbReference>
<keyword evidence="7" id="KW-1185">Reference proteome</keyword>
<evidence type="ECO:0000313" key="7">
    <source>
        <dbReference type="Proteomes" id="UP000245535"/>
    </source>
</evidence>
<dbReference type="Pfam" id="PF00781">
    <property type="entry name" value="DAGK_cat"/>
    <property type="match status" value="1"/>
</dbReference>
<dbReference type="InterPro" id="IPR050187">
    <property type="entry name" value="Lipid_Phosphate_FormReg"/>
</dbReference>
<dbReference type="Gene3D" id="3.40.50.10330">
    <property type="entry name" value="Probable inorganic polyphosphate/atp-NAD kinase, domain 1"/>
    <property type="match status" value="1"/>
</dbReference>
<dbReference type="Gene3D" id="2.60.200.40">
    <property type="match status" value="1"/>
</dbReference>
<accession>A0A315ZBA6</accession>
<proteinExistence type="predicted"/>
<dbReference type="GO" id="GO:0005524">
    <property type="term" value="F:ATP binding"/>
    <property type="evidence" value="ECO:0007669"/>
    <property type="project" value="UniProtKB-KW"/>
</dbReference>
<sequence>MELLIILNPISGGYDKVEFQHTLHDILENEKISHQIYLTTGDKSDQSNLQSIILKELPKKLVAIGGDGTISFCIQIALKHQLPLGIIPFGSANGMAAELGLNTDPFLALYDIIKDNKRQSFDLLLFNGEYYGWHIADIGLNAQIVKDFHFDPNRGITAYIKQFFEKLTNAEVLSYQVEVDGKIHHLEGYMLAFANARKYGTGIHLNPLGNPSDGVFEICNVNTISFTSLAAAGISYLIPEIGLKYLDVISCKKAVIKTQKPTLLQIDGEVIGEFTTIEVEVIAQAIEVILPSTINVEQDSYKSIMSKNLFPFSNNIFASL</sequence>